<dbReference type="InterPro" id="IPR033562">
    <property type="entry name" value="PLPL"/>
</dbReference>
<dbReference type="InterPro" id="IPR016035">
    <property type="entry name" value="Acyl_Trfase/lysoPLipase"/>
</dbReference>
<dbReference type="GO" id="GO:0004806">
    <property type="term" value="F:triacylglycerol lipase activity"/>
    <property type="evidence" value="ECO:0007669"/>
    <property type="project" value="TreeGrafter"/>
</dbReference>
<proteinExistence type="predicted"/>
<organism evidence="1">
    <name type="scientific">viral metagenome</name>
    <dbReference type="NCBI Taxonomy" id="1070528"/>
    <lineage>
        <taxon>unclassified sequences</taxon>
        <taxon>metagenomes</taxon>
        <taxon>organismal metagenomes</taxon>
    </lineage>
</organism>
<dbReference type="AlphaFoldDB" id="A0A6C0CZ62"/>
<dbReference type="Gene3D" id="3.40.1090.10">
    <property type="entry name" value="Cytosolic phospholipase A2 catalytic domain"/>
    <property type="match status" value="1"/>
</dbReference>
<protein>
    <recommendedName>
        <fullName evidence="2">PNPLA domain-containing protein</fullName>
    </recommendedName>
</protein>
<dbReference type="PANTHER" id="PTHR12406">
    <property type="entry name" value="CALCIUM-INDEPENDENT PHOSPHOLIPASE A2 IPLA2 -RELATED"/>
    <property type="match status" value="1"/>
</dbReference>
<name>A0A6C0CZ62_9ZZZZ</name>
<dbReference type="GO" id="GO:0055088">
    <property type="term" value="P:lipid homeostasis"/>
    <property type="evidence" value="ECO:0007669"/>
    <property type="project" value="TreeGrafter"/>
</dbReference>
<accession>A0A6C0CZ62</accession>
<reference evidence="1" key="1">
    <citation type="journal article" date="2020" name="Nature">
        <title>Giant virus diversity and host interactions through global metagenomics.</title>
        <authorList>
            <person name="Schulz F."/>
            <person name="Roux S."/>
            <person name="Paez-Espino D."/>
            <person name="Jungbluth S."/>
            <person name="Walsh D.A."/>
            <person name="Denef V.J."/>
            <person name="McMahon K.D."/>
            <person name="Konstantinidis K.T."/>
            <person name="Eloe-Fadrosh E.A."/>
            <person name="Kyrpides N.C."/>
            <person name="Woyke T."/>
        </authorList>
    </citation>
    <scope>NUCLEOTIDE SEQUENCE</scope>
    <source>
        <strain evidence="1">GVMAG-M-3300023109-53</strain>
    </source>
</reference>
<dbReference type="GO" id="GO:0005737">
    <property type="term" value="C:cytoplasm"/>
    <property type="evidence" value="ECO:0007669"/>
    <property type="project" value="TreeGrafter"/>
</dbReference>
<evidence type="ECO:0008006" key="2">
    <source>
        <dbReference type="Google" id="ProtNLM"/>
    </source>
</evidence>
<evidence type="ECO:0000313" key="1">
    <source>
        <dbReference type="EMBL" id="QHT08969.1"/>
    </source>
</evidence>
<dbReference type="GO" id="GO:0019433">
    <property type="term" value="P:triglyceride catabolic process"/>
    <property type="evidence" value="ECO:0007669"/>
    <property type="project" value="TreeGrafter"/>
</dbReference>
<dbReference type="GO" id="GO:0005811">
    <property type="term" value="C:lipid droplet"/>
    <property type="evidence" value="ECO:0007669"/>
    <property type="project" value="TreeGrafter"/>
</dbReference>
<sequence length="313" mass="36439">MYLKHLCVFLTVGNVLTKALSPRNMLNRLEGLKNLNWEKTSNIVLINSGKKYQNNNLNPFYEENPQYQNSSLITLTPGGLRGFYNLGTCVYTKENYKLDNFIYSGASAGAWNGLMMTYKKNPHEFAIKILDSMKENHKLKTIYDTQLYLKNQILESYDETDFELQKLFIGVTCIHNNEIFTNIYSDFLGLEDAINCCIASSNIPFITGNCEIKYNNLVSLDGGFSLQPYININSLKGMQIGPDMWNIKDQTFKNREKKQDLYKMFFYNNNNINFYELYIKGYSDARENSKIIDYWLEQSNDKIFTPLEHEDSY</sequence>
<dbReference type="EMBL" id="MN739504">
    <property type="protein sequence ID" value="QHT08969.1"/>
    <property type="molecule type" value="Genomic_DNA"/>
</dbReference>
<dbReference type="SUPFAM" id="SSF52151">
    <property type="entry name" value="FabD/lysophospholipase-like"/>
    <property type="match status" value="1"/>
</dbReference>
<dbReference type="GO" id="GO:0016020">
    <property type="term" value="C:membrane"/>
    <property type="evidence" value="ECO:0007669"/>
    <property type="project" value="TreeGrafter"/>
</dbReference>
<dbReference type="PANTHER" id="PTHR12406:SF7">
    <property type="entry name" value="PATATIN-LIKE PHOSPHOLIPASE DOMAIN-CONTAINING PROTEIN 4"/>
    <property type="match status" value="1"/>
</dbReference>